<name>A0ABW4SG03_9BACL</name>
<evidence type="ECO:0000256" key="5">
    <source>
        <dbReference type="ARBA" id="ARBA00022723"/>
    </source>
</evidence>
<keyword evidence="12" id="KW-1185">Reference proteome</keyword>
<evidence type="ECO:0000256" key="7">
    <source>
        <dbReference type="ARBA" id="ARBA00023004"/>
    </source>
</evidence>
<keyword evidence="4 9" id="KW-0004">4Fe-4S</keyword>
<evidence type="ECO:0000256" key="1">
    <source>
        <dbReference type="ARBA" id="ARBA00001927"/>
    </source>
</evidence>
<evidence type="ECO:0000256" key="4">
    <source>
        <dbReference type="ARBA" id="ARBA00022485"/>
    </source>
</evidence>
<dbReference type="PANTHER" id="PTHR42859:SF2">
    <property type="entry name" value="FERREDOXIN"/>
    <property type="match status" value="1"/>
</dbReference>
<keyword evidence="8 9" id="KW-0411">Iron-sulfur</keyword>
<evidence type="ECO:0000259" key="10">
    <source>
        <dbReference type="PROSITE" id="PS51379"/>
    </source>
</evidence>
<dbReference type="InterPro" id="IPR050294">
    <property type="entry name" value="RnfB_subfamily"/>
</dbReference>
<protein>
    <recommendedName>
        <fullName evidence="9">Ferredoxin</fullName>
    </recommendedName>
</protein>
<keyword evidence="3 9" id="KW-0813">Transport</keyword>
<comment type="function">
    <text evidence="9">Ferredoxins are iron-sulfur proteins that transfer electrons in a wide variety of metabolic reactions.</text>
</comment>
<evidence type="ECO:0000256" key="3">
    <source>
        <dbReference type="ARBA" id="ARBA00022448"/>
    </source>
</evidence>
<gene>
    <name evidence="11" type="ORF">ACFSFY_10225</name>
</gene>
<comment type="caution">
    <text evidence="11">The sequence shown here is derived from an EMBL/GenBank/DDBJ whole genome shotgun (WGS) entry which is preliminary data.</text>
</comment>
<evidence type="ECO:0000313" key="12">
    <source>
        <dbReference type="Proteomes" id="UP001597218"/>
    </source>
</evidence>
<sequence>MAFVITSACILEQAADCVTVCPVDCIELGEDQYLIDPDTCIDCGACVAACPVEAIYHEEDLLTEDLPFLEKAKTFYNIA</sequence>
<dbReference type="RefSeq" id="WP_381537782.1">
    <property type="nucleotide sequence ID" value="NZ_JBHUGI010000027.1"/>
</dbReference>
<reference evidence="12" key="1">
    <citation type="journal article" date="2019" name="Int. J. Syst. Evol. Microbiol.">
        <title>The Global Catalogue of Microorganisms (GCM) 10K type strain sequencing project: providing services to taxonomists for standard genome sequencing and annotation.</title>
        <authorList>
            <consortium name="The Broad Institute Genomics Platform"/>
            <consortium name="The Broad Institute Genome Sequencing Center for Infectious Disease"/>
            <person name="Wu L."/>
            <person name="Ma J."/>
        </authorList>
    </citation>
    <scope>NUCLEOTIDE SEQUENCE [LARGE SCALE GENOMIC DNA]</scope>
    <source>
        <strain evidence="12">CGMCC 4.7177</strain>
    </source>
</reference>
<dbReference type="InterPro" id="IPR017900">
    <property type="entry name" value="4Fe4S_Fe_S_CS"/>
</dbReference>
<dbReference type="InterPro" id="IPR017896">
    <property type="entry name" value="4Fe4S_Fe-S-bd"/>
</dbReference>
<comment type="cofactor">
    <cofactor evidence="2 9">
        <name>[4Fe-4S] cluster</name>
        <dbReference type="ChEBI" id="CHEBI:49883"/>
    </cofactor>
</comment>
<comment type="cofactor">
    <cofactor evidence="1">
        <name>[3Fe-4S] cluster</name>
        <dbReference type="ChEBI" id="CHEBI:21137"/>
    </cofactor>
</comment>
<dbReference type="Pfam" id="PF00037">
    <property type="entry name" value="Fer4"/>
    <property type="match status" value="1"/>
</dbReference>
<keyword evidence="5 9" id="KW-0479">Metal-binding</keyword>
<accession>A0ABW4SG03</accession>
<proteinExistence type="predicted"/>
<dbReference type="PROSITE" id="PS00198">
    <property type="entry name" value="4FE4S_FER_1"/>
    <property type="match status" value="1"/>
</dbReference>
<keyword evidence="6 9" id="KW-0249">Electron transport</keyword>
<evidence type="ECO:0000256" key="6">
    <source>
        <dbReference type="ARBA" id="ARBA00022982"/>
    </source>
</evidence>
<dbReference type="SUPFAM" id="SSF54862">
    <property type="entry name" value="4Fe-4S ferredoxins"/>
    <property type="match status" value="1"/>
</dbReference>
<evidence type="ECO:0000313" key="11">
    <source>
        <dbReference type="EMBL" id="MFD1928427.1"/>
    </source>
</evidence>
<dbReference type="PANTHER" id="PTHR42859">
    <property type="entry name" value="OXIDOREDUCTASE"/>
    <property type="match status" value="1"/>
</dbReference>
<evidence type="ECO:0000256" key="2">
    <source>
        <dbReference type="ARBA" id="ARBA00001966"/>
    </source>
</evidence>
<keyword evidence="7 9" id="KW-0408">Iron</keyword>
<dbReference type="Proteomes" id="UP001597218">
    <property type="component" value="Unassembled WGS sequence"/>
</dbReference>
<dbReference type="PROSITE" id="PS51379">
    <property type="entry name" value="4FE4S_FER_2"/>
    <property type="match status" value="1"/>
</dbReference>
<dbReference type="PRINTS" id="PR00354">
    <property type="entry name" value="7FE8SFRDOXIN"/>
</dbReference>
<evidence type="ECO:0000256" key="9">
    <source>
        <dbReference type="RuleBase" id="RU365098"/>
    </source>
</evidence>
<dbReference type="Gene3D" id="3.30.70.20">
    <property type="match status" value="1"/>
</dbReference>
<feature type="domain" description="4Fe-4S ferredoxin-type" evidence="10">
    <location>
        <begin position="31"/>
        <end position="60"/>
    </location>
</feature>
<dbReference type="InterPro" id="IPR000813">
    <property type="entry name" value="7Fe_ferredoxin"/>
</dbReference>
<evidence type="ECO:0000256" key="8">
    <source>
        <dbReference type="ARBA" id="ARBA00023014"/>
    </source>
</evidence>
<dbReference type="EMBL" id="JBHUGI010000027">
    <property type="protein sequence ID" value="MFD1928427.1"/>
    <property type="molecule type" value="Genomic_DNA"/>
</dbReference>
<organism evidence="11 12">
    <name type="scientific">Sporosarcina siberiensis</name>
    <dbReference type="NCBI Taxonomy" id="1365606"/>
    <lineage>
        <taxon>Bacteria</taxon>
        <taxon>Bacillati</taxon>
        <taxon>Bacillota</taxon>
        <taxon>Bacilli</taxon>
        <taxon>Bacillales</taxon>
        <taxon>Caryophanaceae</taxon>
        <taxon>Sporosarcina</taxon>
    </lineage>
</organism>